<dbReference type="GeneID" id="6084793"/>
<sequence length="337" mass="37972">MSDTSASQSSAEIDPMLDFLQSFNATTSSSPGATGLLADHDELRRDDDFEDDSPLSHLSHAAAGVPYTPFQHFGQIMKAKKSFNAQTAAEFDAFCSLVSPDDRAIMLFATILETRDLILANKKADKWVISSELKESARIYSRAFILSPTTVAYRGDAPKHIMAAMRSLNVGDMPPDKEVARLDLLRKLIVKFLTDCHNALKEKIKNSLAVDSPMRNIADLTHAVISNTPIQPTLQHYMRMAFLRWYYVKYANKVQDDGWWLKVDESLENFCTELKDELKISQAFNSLYQKDKLEYGDPADSSHQVTEPKDVVSWQSTVNDQAAQIQGKTKKRRRNVD</sequence>
<name>B0DYT9_LACBS</name>
<evidence type="ECO:0000313" key="1">
    <source>
        <dbReference type="EMBL" id="EDR00231.1"/>
    </source>
</evidence>
<accession>B0DYT9</accession>
<reference evidence="1 2" key="1">
    <citation type="journal article" date="2008" name="Nature">
        <title>The genome of Laccaria bicolor provides insights into mycorrhizal symbiosis.</title>
        <authorList>
            <person name="Martin F."/>
            <person name="Aerts A."/>
            <person name="Ahren D."/>
            <person name="Brun A."/>
            <person name="Danchin E.G.J."/>
            <person name="Duchaussoy F."/>
            <person name="Gibon J."/>
            <person name="Kohler A."/>
            <person name="Lindquist E."/>
            <person name="Pereda V."/>
            <person name="Salamov A."/>
            <person name="Shapiro H.J."/>
            <person name="Wuyts J."/>
            <person name="Blaudez D."/>
            <person name="Buee M."/>
            <person name="Brokstein P."/>
            <person name="Canbaeck B."/>
            <person name="Cohen D."/>
            <person name="Courty P.E."/>
            <person name="Coutinho P.M."/>
            <person name="Delaruelle C."/>
            <person name="Detter J.C."/>
            <person name="Deveau A."/>
            <person name="DiFazio S."/>
            <person name="Duplessis S."/>
            <person name="Fraissinet-Tachet L."/>
            <person name="Lucic E."/>
            <person name="Frey-Klett P."/>
            <person name="Fourrey C."/>
            <person name="Feussner I."/>
            <person name="Gay G."/>
            <person name="Grimwood J."/>
            <person name="Hoegger P.J."/>
            <person name="Jain P."/>
            <person name="Kilaru S."/>
            <person name="Labbe J."/>
            <person name="Lin Y.C."/>
            <person name="Legue V."/>
            <person name="Le Tacon F."/>
            <person name="Marmeisse R."/>
            <person name="Melayah D."/>
            <person name="Montanini B."/>
            <person name="Muratet M."/>
            <person name="Nehls U."/>
            <person name="Niculita-Hirzel H."/>
            <person name="Oudot-Le Secq M.P."/>
            <person name="Peter M."/>
            <person name="Quesneville H."/>
            <person name="Rajashekar B."/>
            <person name="Reich M."/>
            <person name="Rouhier N."/>
            <person name="Schmutz J."/>
            <person name="Yin T."/>
            <person name="Chalot M."/>
            <person name="Henrissat B."/>
            <person name="Kuees U."/>
            <person name="Lucas S."/>
            <person name="Van de Peer Y."/>
            <person name="Podila G.K."/>
            <person name="Polle A."/>
            <person name="Pukkila P.J."/>
            <person name="Richardson P.M."/>
            <person name="Rouze P."/>
            <person name="Sanders I.R."/>
            <person name="Stajich J.E."/>
            <person name="Tunlid A."/>
            <person name="Tuskan G."/>
            <person name="Grigoriev I.V."/>
        </authorList>
    </citation>
    <scope>NUCLEOTIDE SEQUENCE [LARGE SCALE GENOMIC DNA]</scope>
    <source>
        <strain evidence="2">S238N-H82 / ATCC MYA-4686</strain>
    </source>
</reference>
<keyword evidence="2" id="KW-1185">Reference proteome</keyword>
<dbReference type="Proteomes" id="UP000001194">
    <property type="component" value="Unassembled WGS sequence"/>
</dbReference>
<dbReference type="InParanoid" id="B0DYT9"/>
<protein>
    <submittedName>
        <fullName evidence="1">Predicted protein</fullName>
    </submittedName>
</protein>
<proteinExistence type="predicted"/>
<dbReference type="HOGENOM" id="CLU_074625_0_0_1"/>
<dbReference type="AlphaFoldDB" id="B0DYT9"/>
<dbReference type="EMBL" id="DS547152">
    <property type="protein sequence ID" value="EDR00231.1"/>
    <property type="molecule type" value="Genomic_DNA"/>
</dbReference>
<organism evidence="2">
    <name type="scientific">Laccaria bicolor (strain S238N-H82 / ATCC MYA-4686)</name>
    <name type="common">Bicoloured deceiver</name>
    <name type="synonym">Laccaria laccata var. bicolor</name>
    <dbReference type="NCBI Taxonomy" id="486041"/>
    <lineage>
        <taxon>Eukaryota</taxon>
        <taxon>Fungi</taxon>
        <taxon>Dikarya</taxon>
        <taxon>Basidiomycota</taxon>
        <taxon>Agaricomycotina</taxon>
        <taxon>Agaricomycetes</taxon>
        <taxon>Agaricomycetidae</taxon>
        <taxon>Agaricales</taxon>
        <taxon>Agaricineae</taxon>
        <taxon>Hydnangiaceae</taxon>
        <taxon>Laccaria</taxon>
    </lineage>
</organism>
<gene>
    <name evidence="1" type="ORF">LACBIDRAFT_295822</name>
</gene>
<dbReference type="KEGG" id="lbc:LACBIDRAFT_295822"/>
<dbReference type="RefSeq" id="XP_001889140.1">
    <property type="nucleotide sequence ID" value="XM_001889105.1"/>
</dbReference>
<evidence type="ECO:0000313" key="2">
    <source>
        <dbReference type="Proteomes" id="UP000001194"/>
    </source>
</evidence>
<dbReference type="OrthoDB" id="3050604at2759"/>